<keyword evidence="6" id="KW-1185">Reference proteome</keyword>
<accession>A0A060HG46</accession>
<dbReference type="EMBL" id="CP007536">
    <property type="protein sequence ID" value="AIC15599.1"/>
    <property type="molecule type" value="Genomic_DNA"/>
</dbReference>
<dbReference type="Pfam" id="PF01926">
    <property type="entry name" value="MMR_HSR1"/>
    <property type="match status" value="1"/>
</dbReference>
<dbReference type="KEGG" id="nvn:NVIE_013600"/>
<dbReference type="SUPFAM" id="SSF81271">
    <property type="entry name" value="TGS-like"/>
    <property type="match status" value="1"/>
</dbReference>
<dbReference type="HOGENOM" id="CLU_037276_1_0_2"/>
<dbReference type="NCBIfam" id="NF007171">
    <property type="entry name" value="PRK09602.1"/>
    <property type="match status" value="1"/>
</dbReference>
<keyword evidence="2" id="KW-0547">Nucleotide-binding</keyword>
<dbReference type="InterPro" id="IPR004095">
    <property type="entry name" value="TGS"/>
</dbReference>
<dbReference type="AlphaFoldDB" id="A0A060HG46"/>
<dbReference type="GO" id="GO:0016887">
    <property type="term" value="F:ATP hydrolysis activity"/>
    <property type="evidence" value="ECO:0007669"/>
    <property type="project" value="TreeGrafter"/>
</dbReference>
<dbReference type="Pfam" id="PF02824">
    <property type="entry name" value="TGS"/>
    <property type="match status" value="1"/>
</dbReference>
<dbReference type="InterPro" id="IPR006073">
    <property type="entry name" value="GTP-bd"/>
</dbReference>
<name>A0A060HG46_9ARCH</name>
<dbReference type="PROSITE" id="PS51880">
    <property type="entry name" value="TGS"/>
    <property type="match status" value="1"/>
</dbReference>
<dbReference type="GO" id="GO:0005737">
    <property type="term" value="C:cytoplasm"/>
    <property type="evidence" value="ECO:0007669"/>
    <property type="project" value="TreeGrafter"/>
</dbReference>
<dbReference type="InterPro" id="IPR012675">
    <property type="entry name" value="Beta-grasp_dom_sf"/>
</dbReference>
<sequence length="412" mass="44072">MLVRSFLLLSSYMIIGLIGKANVGKSTFFNAATELAVPAANYPFTTIEPNVGVAYARVKCVCREFGVQDNPVHSMCIDGNRFIPVKLIDVAGLVPGAHAGKGLGNRFLDDARQADALIHVVDASGSTDSAGKTVPAGTGDPMFDVNFVEEEFDLWMAGIISRDWSKTAREAENQGQKLEQMLAKRLSGLAIPEHKISAAVHESGLASKKPTLWSEADILHFCKVLRAKAKPFLVAANKADLPTAEANIDRMKKAGLAVVPCASEAEAMLKKASKKGVLHYLPGDGSFDVKQGVALNEQQKKALDIVKALIEKYGSTGVQEAINIACFNLLHLVAVYPVEDEFKLADKKGNVLPDVRLLPAGSTAKDLAGTVHADLAKGFLYAIDARTKQRIGADHQLKSGDVIKIVSASSRG</sequence>
<protein>
    <submittedName>
        <fullName evidence="5">GTP binding protein</fullName>
    </submittedName>
</protein>
<reference evidence="5 6" key="1">
    <citation type="journal article" date="2014" name="Int. J. Syst. Evol. Microbiol.">
        <title>Nitrososphaera viennensis gen. nov., sp. nov., an aerobic and mesophilic, ammonia-oxidizing archaeon from soil and a member of the archaeal phylum Thaumarchaeota.</title>
        <authorList>
            <person name="Stieglmeier M."/>
            <person name="Klingl A."/>
            <person name="Alves R.J."/>
            <person name="Rittmann S.K."/>
            <person name="Melcher M."/>
            <person name="Leisch N."/>
            <person name="Schleper C."/>
        </authorList>
    </citation>
    <scope>NUCLEOTIDE SEQUENCE [LARGE SCALE GENOMIC DNA]</scope>
    <source>
        <strain evidence="5">EN76</strain>
    </source>
</reference>
<dbReference type="PANTHER" id="PTHR23305:SF1">
    <property type="entry name" value="OBG-TYPE G DOMAIN-CONTAINING PROTEIN"/>
    <property type="match status" value="1"/>
</dbReference>
<dbReference type="PROSITE" id="PS51710">
    <property type="entry name" value="G_OBG"/>
    <property type="match status" value="1"/>
</dbReference>
<dbReference type="Pfam" id="PF08438">
    <property type="entry name" value="YGR210-like_G4"/>
    <property type="match status" value="1"/>
</dbReference>
<dbReference type="PANTHER" id="PTHR23305">
    <property type="entry name" value="OBG GTPASE FAMILY"/>
    <property type="match status" value="1"/>
</dbReference>
<feature type="domain" description="OBG-type G" evidence="3">
    <location>
        <begin position="13"/>
        <end position="281"/>
    </location>
</feature>
<feature type="domain" description="TGS" evidence="4">
    <location>
        <begin position="338"/>
        <end position="407"/>
    </location>
</feature>
<comment type="similarity">
    <text evidence="1">Belongs to the RelA/SpoT family.</text>
</comment>
<evidence type="ECO:0000256" key="2">
    <source>
        <dbReference type="ARBA" id="ARBA00022741"/>
    </source>
</evidence>
<dbReference type="Proteomes" id="UP000027093">
    <property type="component" value="Chromosome"/>
</dbReference>
<evidence type="ECO:0000256" key="1">
    <source>
        <dbReference type="ARBA" id="ARBA00007476"/>
    </source>
</evidence>
<organism evidence="5 6">
    <name type="scientific">Nitrososphaera viennensis EN76</name>
    <dbReference type="NCBI Taxonomy" id="926571"/>
    <lineage>
        <taxon>Archaea</taxon>
        <taxon>Nitrososphaerota</taxon>
        <taxon>Nitrososphaeria</taxon>
        <taxon>Nitrososphaerales</taxon>
        <taxon>Nitrososphaeraceae</taxon>
        <taxon>Nitrososphaera</taxon>
    </lineage>
</organism>
<dbReference type="Gene3D" id="3.10.20.30">
    <property type="match status" value="1"/>
</dbReference>
<dbReference type="Gene3D" id="3.40.50.300">
    <property type="entry name" value="P-loop containing nucleotide triphosphate hydrolases"/>
    <property type="match status" value="1"/>
</dbReference>
<dbReference type="STRING" id="926571.NVIE_013600"/>
<evidence type="ECO:0000259" key="4">
    <source>
        <dbReference type="PROSITE" id="PS51880"/>
    </source>
</evidence>
<dbReference type="InterPro" id="IPR031167">
    <property type="entry name" value="G_OBG"/>
</dbReference>
<proteinExistence type="inferred from homology"/>
<dbReference type="CDD" id="cd01899">
    <property type="entry name" value="Ygr210"/>
    <property type="match status" value="1"/>
</dbReference>
<evidence type="ECO:0000313" key="6">
    <source>
        <dbReference type="Proteomes" id="UP000027093"/>
    </source>
</evidence>
<dbReference type="CDD" id="cd01669">
    <property type="entry name" value="TGS_MJ1332_like"/>
    <property type="match status" value="1"/>
</dbReference>
<gene>
    <name evidence="5" type="ORF">NVIE_013600</name>
</gene>
<evidence type="ECO:0000259" key="3">
    <source>
        <dbReference type="PROSITE" id="PS51710"/>
    </source>
</evidence>
<dbReference type="FunFam" id="3.10.20.30:FF:000002">
    <property type="entry name" value="GTP pyrophosphokinase (RelA/SpoT)"/>
    <property type="match status" value="1"/>
</dbReference>
<dbReference type="GO" id="GO:0005525">
    <property type="term" value="F:GTP binding"/>
    <property type="evidence" value="ECO:0007669"/>
    <property type="project" value="InterPro"/>
</dbReference>
<dbReference type="PRINTS" id="PR00326">
    <property type="entry name" value="GTP1OBG"/>
</dbReference>
<dbReference type="SUPFAM" id="SSF52540">
    <property type="entry name" value="P-loop containing nucleoside triphosphate hydrolases"/>
    <property type="match status" value="1"/>
</dbReference>
<dbReference type="InterPro" id="IPR027417">
    <property type="entry name" value="P-loop_NTPase"/>
</dbReference>
<evidence type="ECO:0000313" key="5">
    <source>
        <dbReference type="EMBL" id="AIC15599.1"/>
    </source>
</evidence>
<dbReference type="InterPro" id="IPR013646">
    <property type="entry name" value="YGR210-like_G4"/>
</dbReference>
<dbReference type="InterPro" id="IPR012676">
    <property type="entry name" value="TGS-like"/>
</dbReference>
<dbReference type="Gene3D" id="1.10.8.470">
    <property type="match status" value="1"/>
</dbReference>